<dbReference type="EMBL" id="HBFB01019635">
    <property type="protein sequence ID" value="CAD8683085.1"/>
    <property type="molecule type" value="Transcribed_RNA"/>
</dbReference>
<organism evidence="1">
    <name type="scientific">Chlamydomonas leiostraca</name>
    <dbReference type="NCBI Taxonomy" id="1034604"/>
    <lineage>
        <taxon>Eukaryota</taxon>
        <taxon>Viridiplantae</taxon>
        <taxon>Chlorophyta</taxon>
        <taxon>core chlorophytes</taxon>
        <taxon>Chlorophyceae</taxon>
        <taxon>CS clade</taxon>
        <taxon>Chlamydomonadales</taxon>
        <taxon>Chlamydomonadaceae</taxon>
        <taxon>Chlamydomonas</taxon>
    </lineage>
</organism>
<evidence type="ECO:0000313" key="1">
    <source>
        <dbReference type="EMBL" id="CAD8683085.1"/>
    </source>
</evidence>
<sequence length="223" mass="23704">MLLVRTVAEVVGCGCGACSCQGRTWQEGAGCAEVLGACTRCTVKGLVQQVAAVLEATQGVGRVYRVQTQVPGLPATIPSGQQPSVVRAARPADTSIQGACVAVYVAWPHTAGTRAAALPANCRLKQPLCGVPAFLVTCTPRSTKCVVKRLEQRLVVVREPVQAVYNGCPDTDKRFRRHHPPPRPSSCLNPSIACQLRSPLHLLWQLQLLQCQVLGSMSGTPGM</sequence>
<accession>A0A7S0RPG0</accession>
<dbReference type="PROSITE" id="PS51257">
    <property type="entry name" value="PROKAR_LIPOPROTEIN"/>
    <property type="match status" value="1"/>
</dbReference>
<protein>
    <submittedName>
        <fullName evidence="1">Uncharacterized protein</fullName>
    </submittedName>
</protein>
<name>A0A7S0RPG0_9CHLO</name>
<reference evidence="1" key="1">
    <citation type="submission" date="2021-01" db="EMBL/GenBank/DDBJ databases">
        <authorList>
            <person name="Corre E."/>
            <person name="Pelletier E."/>
            <person name="Niang G."/>
            <person name="Scheremetjew M."/>
            <person name="Finn R."/>
            <person name="Kale V."/>
            <person name="Holt S."/>
            <person name="Cochrane G."/>
            <person name="Meng A."/>
            <person name="Brown T."/>
            <person name="Cohen L."/>
        </authorList>
    </citation>
    <scope>NUCLEOTIDE SEQUENCE</scope>
    <source>
        <strain evidence="1">SAG 11-49</strain>
    </source>
</reference>
<proteinExistence type="predicted"/>
<dbReference type="AlphaFoldDB" id="A0A7S0RPG0"/>
<gene>
    <name evidence="1" type="ORF">CLEI1391_LOCUS11028</name>
</gene>